<dbReference type="PROSITE" id="PS00518">
    <property type="entry name" value="ZF_RING_1"/>
    <property type="match status" value="1"/>
</dbReference>
<evidence type="ECO:0000256" key="4">
    <source>
        <dbReference type="PROSITE-ProRule" id="PRU00024"/>
    </source>
</evidence>
<keyword evidence="5" id="KW-0175">Coiled coil</keyword>
<name>A0ABS2XZD9_POLSP</name>
<dbReference type="SMART" id="SM00336">
    <property type="entry name" value="BBOX"/>
    <property type="match status" value="1"/>
</dbReference>
<dbReference type="Pfam" id="PF15227">
    <property type="entry name" value="zf-C3HC4_4"/>
    <property type="match status" value="1"/>
</dbReference>
<dbReference type="Pfam" id="PF00643">
    <property type="entry name" value="zf-B_box"/>
    <property type="match status" value="1"/>
</dbReference>
<keyword evidence="3" id="KW-0862">Zinc</keyword>
<sequence length="465" mass="51509">MAEANISLSEEQFSCPVCLEILKDPVTIPCGHSYCMECIDYHWKQPEQRNAISCPQCRLNFCPKPILRKNFLLADVVEKLKQTGFSPALSAHSLTKPGHVPCDFCTGRKLGAVRSCLTCSASYCQEHLKPHFTVLPFKRHQLVEATGDLGQTLCQQHHRPLEVFCKTDWSFVCLLCAATKHRSHCTVTPEEERDSKQAVELHSCVWWKEGMQLAKQLYDMLKAWIPKREASASQLRYIAQQLERLRREANYSRKVRGLAAVGAFVSAVCTAGLGAPLLGAVAGSVAVTTAMTAIWGMAQRVESFKTSDCMKTALKITETDKEAAKEVVGLMKELDKMAERIASSQRCVDSPEPLRKEHIFTRLVSAGLFAGTTLLTERNVNKMAFLMSKLAKNMRAIVVTGKTAACGPRLVFSIVGLEFDITVLVSAALEQATKQGNEASNMLRQAADQIEESLKELKNTLVKLS</sequence>
<evidence type="ECO:0000256" key="1">
    <source>
        <dbReference type="ARBA" id="ARBA00022723"/>
    </source>
</evidence>
<dbReference type="InterPro" id="IPR017907">
    <property type="entry name" value="Znf_RING_CS"/>
</dbReference>
<dbReference type="InterPro" id="IPR001841">
    <property type="entry name" value="Znf_RING"/>
</dbReference>
<dbReference type="Gene3D" id="3.30.160.60">
    <property type="entry name" value="Classic Zinc Finger"/>
    <property type="match status" value="1"/>
</dbReference>
<reference evidence="8" key="1">
    <citation type="journal article" date="2021" name="Cell">
        <title>Tracing the genetic footprints of vertebrate landing in non-teleost ray-finned fishes.</title>
        <authorList>
            <person name="Bi X."/>
            <person name="Wang K."/>
            <person name="Yang L."/>
            <person name="Pan H."/>
            <person name="Jiang H."/>
            <person name="Wei Q."/>
            <person name="Fang M."/>
            <person name="Yu H."/>
            <person name="Zhu C."/>
            <person name="Cai Y."/>
            <person name="He Y."/>
            <person name="Gan X."/>
            <person name="Zeng H."/>
            <person name="Yu D."/>
            <person name="Zhu Y."/>
            <person name="Jiang H."/>
            <person name="Qiu Q."/>
            <person name="Yang H."/>
            <person name="Zhang Y.E."/>
            <person name="Wang W."/>
            <person name="Zhu M."/>
            <person name="He S."/>
            <person name="Zhang G."/>
        </authorList>
    </citation>
    <scope>NUCLEOTIDE SEQUENCE</scope>
    <source>
        <strain evidence="8">Pddl_001</strain>
    </source>
</reference>
<feature type="non-terminal residue" evidence="8">
    <location>
        <position position="1"/>
    </location>
</feature>
<dbReference type="SMART" id="SM00184">
    <property type="entry name" value="RING"/>
    <property type="match status" value="1"/>
</dbReference>
<dbReference type="Gene3D" id="4.10.830.40">
    <property type="match status" value="1"/>
</dbReference>
<evidence type="ECO:0000313" key="9">
    <source>
        <dbReference type="Proteomes" id="UP001166093"/>
    </source>
</evidence>
<keyword evidence="9" id="KW-1185">Reference proteome</keyword>
<dbReference type="CDD" id="cd19769">
    <property type="entry name" value="Bbox2_TRIM16-like"/>
    <property type="match status" value="1"/>
</dbReference>
<comment type="caution">
    <text evidence="8">The sequence shown here is derived from an EMBL/GenBank/DDBJ whole genome shotgun (WGS) entry which is preliminary data.</text>
</comment>
<keyword evidence="1" id="KW-0479">Metal-binding</keyword>
<evidence type="ECO:0000256" key="2">
    <source>
        <dbReference type="ARBA" id="ARBA00022771"/>
    </source>
</evidence>
<keyword evidence="8" id="KW-0436">Ligase</keyword>
<feature type="coiled-coil region" evidence="5">
    <location>
        <begin position="429"/>
        <end position="463"/>
    </location>
</feature>
<feature type="domain" description="B box-type" evidence="7">
    <location>
        <begin position="149"/>
        <end position="189"/>
    </location>
</feature>
<protein>
    <submittedName>
        <fullName evidence="8">TRI25 ligase</fullName>
    </submittedName>
</protein>
<evidence type="ECO:0000259" key="7">
    <source>
        <dbReference type="PROSITE" id="PS50119"/>
    </source>
</evidence>
<dbReference type="Gene3D" id="3.30.40.10">
    <property type="entry name" value="Zinc/RING finger domain, C3HC4 (zinc finger)"/>
    <property type="match status" value="1"/>
</dbReference>
<feature type="non-terminal residue" evidence="8">
    <location>
        <position position="465"/>
    </location>
</feature>
<dbReference type="PROSITE" id="PS50089">
    <property type="entry name" value="ZF_RING_2"/>
    <property type="match status" value="1"/>
</dbReference>
<evidence type="ECO:0000259" key="6">
    <source>
        <dbReference type="PROSITE" id="PS50089"/>
    </source>
</evidence>
<dbReference type="GO" id="GO:0016874">
    <property type="term" value="F:ligase activity"/>
    <property type="evidence" value="ECO:0007669"/>
    <property type="project" value="UniProtKB-KW"/>
</dbReference>
<dbReference type="EMBL" id="JAAWVQ010090376">
    <property type="protein sequence ID" value="MBN3279528.1"/>
    <property type="molecule type" value="Genomic_DNA"/>
</dbReference>
<organism evidence="8 9">
    <name type="scientific">Polyodon spathula</name>
    <name type="common">North American paddlefish</name>
    <name type="synonym">Squalus spathula</name>
    <dbReference type="NCBI Taxonomy" id="7913"/>
    <lineage>
        <taxon>Eukaryota</taxon>
        <taxon>Metazoa</taxon>
        <taxon>Chordata</taxon>
        <taxon>Craniata</taxon>
        <taxon>Vertebrata</taxon>
        <taxon>Euteleostomi</taxon>
        <taxon>Actinopterygii</taxon>
        <taxon>Chondrostei</taxon>
        <taxon>Acipenseriformes</taxon>
        <taxon>Polyodontidae</taxon>
        <taxon>Polyodon</taxon>
    </lineage>
</organism>
<dbReference type="InterPro" id="IPR013083">
    <property type="entry name" value="Znf_RING/FYVE/PHD"/>
</dbReference>
<dbReference type="InterPro" id="IPR000315">
    <property type="entry name" value="Znf_B-box"/>
</dbReference>
<dbReference type="InterPro" id="IPR051051">
    <property type="entry name" value="E3_ubiq-ligase_TRIM/RNF"/>
</dbReference>
<evidence type="ECO:0000256" key="5">
    <source>
        <dbReference type="SAM" id="Coils"/>
    </source>
</evidence>
<evidence type="ECO:0000313" key="8">
    <source>
        <dbReference type="EMBL" id="MBN3279528.1"/>
    </source>
</evidence>
<dbReference type="SUPFAM" id="SSF57850">
    <property type="entry name" value="RING/U-box"/>
    <property type="match status" value="1"/>
</dbReference>
<dbReference type="SUPFAM" id="SSF57845">
    <property type="entry name" value="B-box zinc-binding domain"/>
    <property type="match status" value="1"/>
</dbReference>
<dbReference type="PANTHER" id="PTHR25465">
    <property type="entry name" value="B-BOX DOMAIN CONTAINING"/>
    <property type="match status" value="1"/>
</dbReference>
<accession>A0ABS2XZD9</accession>
<keyword evidence="2 4" id="KW-0863">Zinc-finger</keyword>
<dbReference type="Proteomes" id="UP001166093">
    <property type="component" value="Unassembled WGS sequence"/>
</dbReference>
<proteinExistence type="predicted"/>
<dbReference type="PANTHER" id="PTHR25465:SF5">
    <property type="entry name" value="E3 UBIQUITIN_ISG15 LIGASE TRIM25-RELATED"/>
    <property type="match status" value="1"/>
</dbReference>
<feature type="domain" description="RING-type" evidence="6">
    <location>
        <begin position="15"/>
        <end position="58"/>
    </location>
</feature>
<dbReference type="PROSITE" id="PS50119">
    <property type="entry name" value="ZF_BBOX"/>
    <property type="match status" value="1"/>
</dbReference>
<gene>
    <name evidence="8" type="primary">Trim25_1</name>
    <name evidence="8" type="ORF">GTO93_0019290</name>
</gene>
<evidence type="ECO:0000256" key="3">
    <source>
        <dbReference type="ARBA" id="ARBA00022833"/>
    </source>
</evidence>